<evidence type="ECO:0000256" key="3">
    <source>
        <dbReference type="SAM" id="MobiDB-lite"/>
    </source>
</evidence>
<dbReference type="SUPFAM" id="SSF53955">
    <property type="entry name" value="Lysozyme-like"/>
    <property type="match status" value="1"/>
</dbReference>
<dbReference type="Proteomes" id="UP001596152">
    <property type="component" value="Unassembled WGS sequence"/>
</dbReference>
<dbReference type="InterPro" id="IPR008258">
    <property type="entry name" value="Transglycosylase_SLT_dom_1"/>
</dbReference>
<feature type="domain" description="Transglycosylase SLT" evidence="4">
    <location>
        <begin position="82"/>
        <end position="178"/>
    </location>
</feature>
<evidence type="ECO:0000313" key="6">
    <source>
        <dbReference type="Proteomes" id="UP001596152"/>
    </source>
</evidence>
<feature type="compositionally biased region" description="Low complexity" evidence="3">
    <location>
        <begin position="53"/>
        <end position="64"/>
    </location>
</feature>
<evidence type="ECO:0000259" key="4">
    <source>
        <dbReference type="Pfam" id="PF01464"/>
    </source>
</evidence>
<dbReference type="Gene3D" id="1.10.530.10">
    <property type="match status" value="1"/>
</dbReference>
<evidence type="ECO:0000313" key="5">
    <source>
        <dbReference type="EMBL" id="MFC5345312.1"/>
    </source>
</evidence>
<dbReference type="Pfam" id="PF01464">
    <property type="entry name" value="SLT"/>
    <property type="match status" value="1"/>
</dbReference>
<comment type="similarity">
    <text evidence="1">Belongs to the transglycosylase Slt family.</text>
</comment>
<keyword evidence="6" id="KW-1185">Reference proteome</keyword>
<dbReference type="CDD" id="cd00254">
    <property type="entry name" value="LT-like"/>
    <property type="match status" value="1"/>
</dbReference>
<dbReference type="InterPro" id="IPR023346">
    <property type="entry name" value="Lysozyme-like_dom_sf"/>
</dbReference>
<proteinExistence type="inferred from homology"/>
<comment type="caution">
    <text evidence="5">The sequence shown here is derived from an EMBL/GenBank/DDBJ whole genome shotgun (WGS) entry which is preliminary data.</text>
</comment>
<dbReference type="EMBL" id="JBHSLF010000045">
    <property type="protein sequence ID" value="MFC5345312.1"/>
    <property type="molecule type" value="Genomic_DNA"/>
</dbReference>
<dbReference type="PANTHER" id="PTHR37423:SF2">
    <property type="entry name" value="MEMBRANE-BOUND LYTIC MUREIN TRANSGLYCOSYLASE C"/>
    <property type="match status" value="1"/>
</dbReference>
<protein>
    <submittedName>
        <fullName evidence="5">Lytic transglycosylase domain-containing protein</fullName>
    </submittedName>
</protein>
<sequence length="219" mass="22317">MVGRAALAIFLSLDPAGASVPLNPPDPTVDWRAAGGGLFPAAPGAPSAPPTAAPLAGDGSAAPAVPRPPARLEPLSQPYREAIGAAADRHGLDPKLLHSLVLVESGYRPTACSPVGACGLTQLMPATAVELGVADRFDPVANLGGGAEYLARQIVRFGDLRLALAAYNSGPTRVARLGRVPDIPETRAYVAQVIDCYLALSAGRTVRSARDCRGTGGPS</sequence>
<accession>A0ABW0FUD2</accession>
<organism evidence="5 6">
    <name type="scientific">Brevundimonas staleyi</name>
    <dbReference type="NCBI Taxonomy" id="74326"/>
    <lineage>
        <taxon>Bacteria</taxon>
        <taxon>Pseudomonadati</taxon>
        <taxon>Pseudomonadota</taxon>
        <taxon>Alphaproteobacteria</taxon>
        <taxon>Caulobacterales</taxon>
        <taxon>Caulobacteraceae</taxon>
        <taxon>Brevundimonas</taxon>
    </lineage>
</organism>
<evidence type="ECO:0000256" key="2">
    <source>
        <dbReference type="ARBA" id="ARBA00009387"/>
    </source>
</evidence>
<feature type="region of interest" description="Disordered" evidence="3">
    <location>
        <begin position="41"/>
        <end position="73"/>
    </location>
</feature>
<dbReference type="RefSeq" id="WP_374036572.1">
    <property type="nucleotide sequence ID" value="NZ_CP169082.1"/>
</dbReference>
<evidence type="ECO:0000256" key="1">
    <source>
        <dbReference type="ARBA" id="ARBA00007734"/>
    </source>
</evidence>
<name>A0ABW0FUD2_9CAUL</name>
<gene>
    <name evidence="5" type="ORF">ACFPIE_15445</name>
</gene>
<dbReference type="PANTHER" id="PTHR37423">
    <property type="entry name" value="SOLUBLE LYTIC MUREIN TRANSGLYCOSYLASE-RELATED"/>
    <property type="match status" value="1"/>
</dbReference>
<reference evidence="6" key="1">
    <citation type="journal article" date="2019" name="Int. J. Syst. Evol. Microbiol.">
        <title>The Global Catalogue of Microorganisms (GCM) 10K type strain sequencing project: providing services to taxonomists for standard genome sequencing and annotation.</title>
        <authorList>
            <consortium name="The Broad Institute Genomics Platform"/>
            <consortium name="The Broad Institute Genome Sequencing Center for Infectious Disease"/>
            <person name="Wu L."/>
            <person name="Ma J."/>
        </authorList>
    </citation>
    <scope>NUCLEOTIDE SEQUENCE [LARGE SCALE GENOMIC DNA]</scope>
    <source>
        <strain evidence="6">JCM 12125</strain>
    </source>
</reference>
<comment type="similarity">
    <text evidence="2">Belongs to the virb1 family.</text>
</comment>